<dbReference type="PhylomeDB" id="A0A0G4E8N2"/>
<dbReference type="Proteomes" id="UP000041254">
    <property type="component" value="Unassembled WGS sequence"/>
</dbReference>
<sequence>MSDFAKNLQKGLAGGKKALYEDKSTEDGGRDSPADNLREVRRVSKSRTYASSEAKGGLGTTATSASLSSPIGPHRPMHSHENHAQLPANSASPAASTPAGVGRAILGGGRSDYGFDPMELVADLVKHPAIQQLHRTLVGAAGVSEEDYNRHLVRSQLGNTFPPILPDEAARMLSKVADQAHGSLSRPDGGWGEEVAVGLKQHMPHQRSFCVRLRTTLFGVSAPWCPPYTHGPLCVCLADGREAGDPSATTSVSPEEKGHFETAVRMTLKQGWDDGHPQETGSRRVNLGTIVEKVVDELMDRGVVVGGHPKTIVMLSAEKLLPSDVSYPGSASGVSCEWGTLPGGLTREVPGDLTLWFYFVRWNPLSSITDSSASFVSADAQTTIITIARTPPSSPPPPPAH</sequence>
<evidence type="ECO:0000313" key="3">
    <source>
        <dbReference type="Proteomes" id="UP000041254"/>
    </source>
</evidence>
<accession>A0A0G4E8N2</accession>
<dbReference type="AlphaFoldDB" id="A0A0G4E8N2"/>
<evidence type="ECO:0000313" key="2">
    <source>
        <dbReference type="EMBL" id="CEL91872.1"/>
    </source>
</evidence>
<name>A0A0G4E8N2_VITBC</name>
<dbReference type="VEuPathDB" id="CryptoDB:Vbra_1475"/>
<keyword evidence="3" id="KW-1185">Reference proteome</keyword>
<gene>
    <name evidence="2" type="ORF">Vbra_1475</name>
</gene>
<dbReference type="InParanoid" id="A0A0G4E8N2"/>
<evidence type="ECO:0000256" key="1">
    <source>
        <dbReference type="SAM" id="MobiDB-lite"/>
    </source>
</evidence>
<organism evidence="2 3">
    <name type="scientific">Vitrella brassicaformis (strain CCMP3155)</name>
    <dbReference type="NCBI Taxonomy" id="1169540"/>
    <lineage>
        <taxon>Eukaryota</taxon>
        <taxon>Sar</taxon>
        <taxon>Alveolata</taxon>
        <taxon>Colpodellida</taxon>
        <taxon>Vitrellaceae</taxon>
        <taxon>Vitrella</taxon>
    </lineage>
</organism>
<feature type="compositionally biased region" description="Low complexity" evidence="1">
    <location>
        <begin position="60"/>
        <end position="69"/>
    </location>
</feature>
<feature type="compositionally biased region" description="Basic and acidic residues" evidence="1">
    <location>
        <begin position="18"/>
        <end position="42"/>
    </location>
</feature>
<dbReference type="EMBL" id="CDMY01000027">
    <property type="protein sequence ID" value="CEL91872.1"/>
    <property type="molecule type" value="Genomic_DNA"/>
</dbReference>
<protein>
    <submittedName>
        <fullName evidence="2">Uncharacterized protein</fullName>
    </submittedName>
</protein>
<feature type="region of interest" description="Disordered" evidence="1">
    <location>
        <begin position="1"/>
        <end position="98"/>
    </location>
</feature>
<proteinExistence type="predicted"/>
<reference evidence="2 3" key="1">
    <citation type="submission" date="2014-11" db="EMBL/GenBank/DDBJ databases">
        <authorList>
            <person name="Zhu J."/>
            <person name="Qi W."/>
            <person name="Song R."/>
        </authorList>
    </citation>
    <scope>NUCLEOTIDE SEQUENCE [LARGE SCALE GENOMIC DNA]</scope>
</reference>
<feature type="compositionally biased region" description="Low complexity" evidence="1">
    <location>
        <begin position="87"/>
        <end position="98"/>
    </location>
</feature>